<dbReference type="InterPro" id="IPR035965">
    <property type="entry name" value="PAS-like_dom_sf"/>
</dbReference>
<dbReference type="EMBL" id="BNCJ01000025">
    <property type="protein sequence ID" value="GHF70449.1"/>
    <property type="molecule type" value="Genomic_DNA"/>
</dbReference>
<evidence type="ECO:0000313" key="3">
    <source>
        <dbReference type="Proteomes" id="UP000626220"/>
    </source>
</evidence>
<dbReference type="Pfam" id="PF08447">
    <property type="entry name" value="PAS_3"/>
    <property type="match status" value="1"/>
</dbReference>
<dbReference type="RefSeq" id="WP_189682562.1">
    <property type="nucleotide sequence ID" value="NZ_BNCJ01000025.1"/>
</dbReference>
<reference evidence="2" key="1">
    <citation type="journal article" date="2014" name="Int. J. Syst. Evol. Microbiol.">
        <title>Complete genome sequence of Corynebacterium casei LMG S-19264T (=DSM 44701T), isolated from a smear-ripened cheese.</title>
        <authorList>
            <consortium name="US DOE Joint Genome Institute (JGI-PGF)"/>
            <person name="Walter F."/>
            <person name="Albersmeier A."/>
            <person name="Kalinowski J."/>
            <person name="Ruckert C."/>
        </authorList>
    </citation>
    <scope>NUCLEOTIDE SEQUENCE</scope>
    <source>
        <strain evidence="2">KCTC 42650</strain>
    </source>
</reference>
<sequence length="396" mass="42868">MIDEPVEGFGIEELFLSRTDGRGVILSGNSVFARLAGYGWAELIGAPHRLIRHPDMPRGVFHLLWETLKQGRSFGGYVKNRASDGRYYWVFAVVVPVQGGYLSVRLKPSTGLLAKVSDLYRAQLVAEAAGQTPAESAAAIVAAVQGLGHWDYRAFMGHALGAEFAARDAAMGRPGNAGVSRFDEIGSLLSQLMREVALVQDSFALIANSPANLIILGARLKSAREPMKVVAQNYGLLADELLRSITELAEGLEVLLRTAHDGRMGLCASFLYREAIQQYCACETDHGAASHDAEVEILTGALDRFLRNAVDGVQRIGAEVGRFVHLATQLRRQVSGLAVTRVTCRIEAAAIREDTSGIDEVAVQLAIFQQQLERALDRIYLACHGLNGRVEGLSAA</sequence>
<reference evidence="2" key="2">
    <citation type="submission" date="2020-09" db="EMBL/GenBank/DDBJ databases">
        <authorList>
            <person name="Sun Q."/>
            <person name="Kim S."/>
        </authorList>
    </citation>
    <scope>NUCLEOTIDE SEQUENCE</scope>
    <source>
        <strain evidence="2">KCTC 42650</strain>
    </source>
</reference>
<evidence type="ECO:0000313" key="2">
    <source>
        <dbReference type="EMBL" id="GHF70449.1"/>
    </source>
</evidence>
<dbReference type="InterPro" id="IPR000014">
    <property type="entry name" value="PAS"/>
</dbReference>
<organism evidence="2 3">
    <name type="scientific">Seohaeicola zhoushanensis</name>
    <dbReference type="NCBI Taxonomy" id="1569283"/>
    <lineage>
        <taxon>Bacteria</taxon>
        <taxon>Pseudomonadati</taxon>
        <taxon>Pseudomonadota</taxon>
        <taxon>Alphaproteobacteria</taxon>
        <taxon>Rhodobacterales</taxon>
        <taxon>Roseobacteraceae</taxon>
        <taxon>Seohaeicola</taxon>
    </lineage>
</organism>
<protein>
    <submittedName>
        <fullName evidence="2">Aerotaxis receptor Aer</fullName>
    </submittedName>
</protein>
<accession>A0A8J3H2Y4</accession>
<dbReference type="AlphaFoldDB" id="A0A8J3H2Y4"/>
<dbReference type="SUPFAM" id="SSF55785">
    <property type="entry name" value="PYP-like sensor domain (PAS domain)"/>
    <property type="match status" value="1"/>
</dbReference>
<dbReference type="Gene3D" id="3.30.450.20">
    <property type="entry name" value="PAS domain"/>
    <property type="match status" value="1"/>
</dbReference>
<evidence type="ECO:0000259" key="1">
    <source>
        <dbReference type="Pfam" id="PF08447"/>
    </source>
</evidence>
<feature type="domain" description="PAS fold-3" evidence="1">
    <location>
        <begin position="29"/>
        <end position="97"/>
    </location>
</feature>
<proteinExistence type="predicted"/>
<gene>
    <name evidence="2" type="ORF">GCM10017056_46830</name>
</gene>
<dbReference type="CDD" id="cd00130">
    <property type="entry name" value="PAS"/>
    <property type="match status" value="1"/>
</dbReference>
<dbReference type="NCBIfam" id="TIGR00229">
    <property type="entry name" value="sensory_box"/>
    <property type="match status" value="1"/>
</dbReference>
<name>A0A8J3H2Y4_9RHOB</name>
<keyword evidence="2" id="KW-0675">Receptor</keyword>
<comment type="caution">
    <text evidence="2">The sequence shown here is derived from an EMBL/GenBank/DDBJ whole genome shotgun (WGS) entry which is preliminary data.</text>
</comment>
<dbReference type="Proteomes" id="UP000626220">
    <property type="component" value="Unassembled WGS sequence"/>
</dbReference>
<dbReference type="InterPro" id="IPR013655">
    <property type="entry name" value="PAS_fold_3"/>
</dbReference>
<keyword evidence="3" id="KW-1185">Reference proteome</keyword>